<reference evidence="12 13" key="1">
    <citation type="submission" date="2017-01" db="EMBL/GenBank/DDBJ databases">
        <title>Genome sequence of Rhodovulum viride JA756.</title>
        <authorList>
            <person name="Lakshmi K.V."/>
            <person name="Tushar L.D."/>
            <person name="Sasikala C."/>
            <person name="Venkataramana C."/>
        </authorList>
    </citation>
    <scope>NUCLEOTIDE SEQUENCE [LARGE SCALE GENOMIC DNA]</scope>
    <source>
        <strain evidence="12 13">JA756</strain>
    </source>
</reference>
<keyword evidence="6 10" id="KW-0067">ATP-binding</keyword>
<dbReference type="EMBL" id="MUAV01000024">
    <property type="protein sequence ID" value="RAP40126.1"/>
    <property type="molecule type" value="Genomic_DNA"/>
</dbReference>
<dbReference type="SUPFAM" id="SSF52954">
    <property type="entry name" value="Class II aaRS ABD-related"/>
    <property type="match status" value="1"/>
</dbReference>
<keyword evidence="13" id="KW-1185">Reference proteome</keyword>
<dbReference type="Gene3D" id="3.40.50.800">
    <property type="entry name" value="Anticodon-binding domain"/>
    <property type="match status" value="1"/>
</dbReference>
<dbReference type="SUPFAM" id="SSF55681">
    <property type="entry name" value="Class II aaRS and biotin synthetases"/>
    <property type="match status" value="1"/>
</dbReference>
<dbReference type="GO" id="GO:0016874">
    <property type="term" value="F:ligase activity"/>
    <property type="evidence" value="ECO:0007669"/>
    <property type="project" value="UniProtKB-KW"/>
</dbReference>
<protein>
    <recommendedName>
        <fullName evidence="10">Histidine--tRNA ligase</fullName>
        <ecNumber evidence="10">6.1.1.21</ecNumber>
    </recommendedName>
    <alternativeName>
        <fullName evidence="10">Histidyl-tRNA synthetase</fullName>
        <shortName evidence="10">HisRS</shortName>
    </alternativeName>
</protein>
<dbReference type="InterPro" id="IPR004516">
    <property type="entry name" value="HisRS/HisZ"/>
</dbReference>
<dbReference type="InterPro" id="IPR004154">
    <property type="entry name" value="Anticodon-bd"/>
</dbReference>
<dbReference type="PROSITE" id="PS50862">
    <property type="entry name" value="AA_TRNA_LIGASE_II"/>
    <property type="match status" value="1"/>
</dbReference>
<comment type="catalytic activity">
    <reaction evidence="9 10">
        <text>tRNA(His) + L-histidine + ATP = L-histidyl-tRNA(His) + AMP + diphosphate + H(+)</text>
        <dbReference type="Rhea" id="RHEA:17313"/>
        <dbReference type="Rhea" id="RHEA-COMP:9665"/>
        <dbReference type="Rhea" id="RHEA-COMP:9689"/>
        <dbReference type="ChEBI" id="CHEBI:15378"/>
        <dbReference type="ChEBI" id="CHEBI:30616"/>
        <dbReference type="ChEBI" id="CHEBI:33019"/>
        <dbReference type="ChEBI" id="CHEBI:57595"/>
        <dbReference type="ChEBI" id="CHEBI:78442"/>
        <dbReference type="ChEBI" id="CHEBI:78527"/>
        <dbReference type="ChEBI" id="CHEBI:456215"/>
        <dbReference type="EC" id="6.1.1.21"/>
    </reaction>
</comment>
<dbReference type="PIRSF" id="PIRSF001549">
    <property type="entry name" value="His-tRNA_synth"/>
    <property type="match status" value="1"/>
</dbReference>
<evidence type="ECO:0000313" key="13">
    <source>
        <dbReference type="Proteomes" id="UP000248659"/>
    </source>
</evidence>
<dbReference type="PANTHER" id="PTHR11476:SF7">
    <property type="entry name" value="HISTIDINE--TRNA LIGASE"/>
    <property type="match status" value="1"/>
</dbReference>
<dbReference type="Pfam" id="PF13393">
    <property type="entry name" value="tRNA-synt_His"/>
    <property type="match status" value="1"/>
</dbReference>
<proteinExistence type="inferred from homology"/>
<dbReference type="InterPro" id="IPR041715">
    <property type="entry name" value="HisRS-like_core"/>
</dbReference>
<comment type="subcellular location">
    <subcellularLocation>
        <location evidence="10">Cytoplasm</location>
    </subcellularLocation>
</comment>
<organism evidence="12 13">
    <name type="scientific">Rhodovulum viride</name>
    <dbReference type="NCBI Taxonomy" id="1231134"/>
    <lineage>
        <taxon>Bacteria</taxon>
        <taxon>Pseudomonadati</taxon>
        <taxon>Pseudomonadota</taxon>
        <taxon>Alphaproteobacteria</taxon>
        <taxon>Rhodobacterales</taxon>
        <taxon>Paracoccaceae</taxon>
        <taxon>Rhodovulum</taxon>
    </lineage>
</organism>
<evidence type="ECO:0000256" key="3">
    <source>
        <dbReference type="ARBA" id="ARBA00022490"/>
    </source>
</evidence>
<dbReference type="CDD" id="cd00773">
    <property type="entry name" value="HisRS-like_core"/>
    <property type="match status" value="1"/>
</dbReference>
<dbReference type="RefSeq" id="WP_112316880.1">
    <property type="nucleotide sequence ID" value="NZ_MUAV01000024.1"/>
</dbReference>
<evidence type="ECO:0000256" key="6">
    <source>
        <dbReference type="ARBA" id="ARBA00022840"/>
    </source>
</evidence>
<dbReference type="NCBIfam" id="TIGR00442">
    <property type="entry name" value="hisS"/>
    <property type="match status" value="1"/>
</dbReference>
<keyword evidence="4 10" id="KW-0436">Ligase</keyword>
<sequence length="498" mass="54370">MAKDKKPRRPRAETPKGFRDYFGADVTERKAMLDRIAEVYHRYGYDPLETSAVETVEALGKFLPDVDRPNEGVFAWQEEDSDWVALRYDLTAPLARVAAQFRNDLPSPYRRYAMGPVWRNEKPGPGRFRQFYQCDADTVGAPTVAADAEVCAMLSDALETVGIPRGDYVVRVNNRKVLNGVMEVAGVLDPADPSKFEAERGIVLRAIDKLDRLGEAGVRALLGEGRKDDSGDFTDGAKLSAEQAEVVMGFMAARRETGAETCARLRELVAGSAMGAQGVDELETIATLLDAQGYSADRIVLDPSVVRGLGYYTGPVFEAELTFEILDEKGRPRQFGSVAGGGRYDDLVKRFTGQDVPATGVSIGVDRLLAALRAKGRAGADLKGPVIVTVMDRDRMAEYQTMVGELRNAGIRAEVYLGNPKNFGNQLKYADKRQSPVAIIQGSDEAARGVVQIKDLLLGARIAESASLEEWKSQPAQFEAARSDLVAEVRRLLAQGEG</sequence>
<evidence type="ECO:0000256" key="10">
    <source>
        <dbReference type="HAMAP-Rule" id="MF_00127"/>
    </source>
</evidence>
<evidence type="ECO:0000256" key="2">
    <source>
        <dbReference type="ARBA" id="ARBA00011738"/>
    </source>
</evidence>
<dbReference type="InterPro" id="IPR033656">
    <property type="entry name" value="HisRS_anticodon"/>
</dbReference>
<evidence type="ECO:0000313" key="12">
    <source>
        <dbReference type="EMBL" id="RAP40126.1"/>
    </source>
</evidence>
<dbReference type="HAMAP" id="MF_00127">
    <property type="entry name" value="His_tRNA_synth"/>
    <property type="match status" value="1"/>
</dbReference>
<accession>A0ABX9DCT2</accession>
<evidence type="ECO:0000256" key="9">
    <source>
        <dbReference type="ARBA" id="ARBA00047639"/>
    </source>
</evidence>
<evidence type="ECO:0000256" key="5">
    <source>
        <dbReference type="ARBA" id="ARBA00022741"/>
    </source>
</evidence>
<dbReference type="InterPro" id="IPR015807">
    <property type="entry name" value="His-tRNA-ligase"/>
</dbReference>
<dbReference type="Pfam" id="PF03129">
    <property type="entry name" value="HGTP_anticodon"/>
    <property type="match status" value="1"/>
</dbReference>
<evidence type="ECO:0000259" key="11">
    <source>
        <dbReference type="PROSITE" id="PS50862"/>
    </source>
</evidence>
<gene>
    <name evidence="10" type="primary">hisS</name>
    <name evidence="12" type="ORF">BYZ73_17095</name>
</gene>
<evidence type="ECO:0000256" key="4">
    <source>
        <dbReference type="ARBA" id="ARBA00022598"/>
    </source>
</evidence>
<evidence type="ECO:0000256" key="7">
    <source>
        <dbReference type="ARBA" id="ARBA00022917"/>
    </source>
</evidence>
<dbReference type="EC" id="6.1.1.21" evidence="10"/>
<dbReference type="CDD" id="cd00859">
    <property type="entry name" value="HisRS_anticodon"/>
    <property type="match status" value="1"/>
</dbReference>
<evidence type="ECO:0000256" key="1">
    <source>
        <dbReference type="ARBA" id="ARBA00008226"/>
    </source>
</evidence>
<keyword evidence="3 10" id="KW-0963">Cytoplasm</keyword>
<comment type="subunit">
    <text evidence="2 10">Homodimer.</text>
</comment>
<keyword evidence="8 10" id="KW-0030">Aminoacyl-tRNA synthetase</keyword>
<name>A0ABX9DCT2_9RHOB</name>
<feature type="domain" description="Aminoacyl-transfer RNA synthetases class-II family profile" evidence="11">
    <location>
        <begin position="108"/>
        <end position="385"/>
    </location>
</feature>
<dbReference type="Proteomes" id="UP000248659">
    <property type="component" value="Unassembled WGS sequence"/>
</dbReference>
<keyword evidence="5 10" id="KW-0547">Nucleotide-binding</keyword>
<comment type="similarity">
    <text evidence="1 10">Belongs to the class-II aminoacyl-tRNA synthetase family.</text>
</comment>
<dbReference type="InterPro" id="IPR036621">
    <property type="entry name" value="Anticodon-bd_dom_sf"/>
</dbReference>
<dbReference type="InterPro" id="IPR045864">
    <property type="entry name" value="aa-tRNA-synth_II/BPL/LPL"/>
</dbReference>
<comment type="caution">
    <text evidence="12">The sequence shown here is derived from an EMBL/GenBank/DDBJ whole genome shotgun (WGS) entry which is preliminary data.</text>
</comment>
<dbReference type="PANTHER" id="PTHR11476">
    <property type="entry name" value="HISTIDYL-TRNA SYNTHETASE"/>
    <property type="match status" value="1"/>
</dbReference>
<evidence type="ECO:0000256" key="8">
    <source>
        <dbReference type="ARBA" id="ARBA00023146"/>
    </source>
</evidence>
<dbReference type="InterPro" id="IPR006195">
    <property type="entry name" value="aa-tRNA-synth_II"/>
</dbReference>
<dbReference type="Gene3D" id="3.30.930.10">
    <property type="entry name" value="Bira Bifunctional Protein, Domain 2"/>
    <property type="match status" value="1"/>
</dbReference>
<keyword evidence="7 10" id="KW-0648">Protein biosynthesis</keyword>